<evidence type="ECO:0000256" key="4">
    <source>
        <dbReference type="ARBA" id="ARBA00022801"/>
    </source>
</evidence>
<comment type="similarity">
    <text evidence="6">Belongs to the vsr family.</text>
</comment>
<sequence>MSDVHSPATRSYNMSQIKGKNTKPEMLVRQYLHAHGLRYRLHTKDLPGKPDLVLPKYQTVVFVHGCFWHKHPGCPKAAAPKTRTEWWQEKIGRNVINDERQQSDLTVKGWKVLTVWECELKPALRESTLRQLFEEITRANSA</sequence>
<name>A0A1M6J3P3_9BACT</name>
<dbReference type="Gene3D" id="3.40.960.10">
    <property type="entry name" value="VSR Endonuclease"/>
    <property type="match status" value="1"/>
</dbReference>
<evidence type="ECO:0000313" key="8">
    <source>
        <dbReference type="Proteomes" id="UP000184418"/>
    </source>
</evidence>
<evidence type="ECO:0000256" key="3">
    <source>
        <dbReference type="ARBA" id="ARBA00022763"/>
    </source>
</evidence>
<keyword evidence="2 6" id="KW-0255">Endonuclease</keyword>
<evidence type="ECO:0000256" key="6">
    <source>
        <dbReference type="PIRNR" id="PIRNR018267"/>
    </source>
</evidence>
<proteinExistence type="inferred from homology"/>
<dbReference type="GO" id="GO:0006298">
    <property type="term" value="P:mismatch repair"/>
    <property type="evidence" value="ECO:0007669"/>
    <property type="project" value="UniProtKB-UniRule"/>
</dbReference>
<dbReference type="PIRSF" id="PIRSF018267">
    <property type="entry name" value="VSR_endonuc"/>
    <property type="match status" value="1"/>
</dbReference>
<reference evidence="7 8" key="1">
    <citation type="submission" date="2016-11" db="EMBL/GenBank/DDBJ databases">
        <authorList>
            <person name="Jaros S."/>
            <person name="Januszkiewicz K."/>
            <person name="Wedrychowicz H."/>
        </authorList>
    </citation>
    <scope>NUCLEOTIDE SEQUENCE [LARGE SCALE GENOMIC DNA]</scope>
    <source>
        <strain evidence="7 8">DSM 21074</strain>
    </source>
</reference>
<dbReference type="EC" id="3.1.-.-" evidence="6"/>
<keyword evidence="4 6" id="KW-0378">Hydrolase</keyword>
<accession>A0A1M6J3P3</accession>
<keyword evidence="5 6" id="KW-0234">DNA repair</keyword>
<dbReference type="Pfam" id="PF03852">
    <property type="entry name" value="Vsr"/>
    <property type="match status" value="1"/>
</dbReference>
<keyword evidence="3 6" id="KW-0227">DNA damage</keyword>
<dbReference type="OrthoDB" id="9801520at2"/>
<dbReference type="NCBIfam" id="TIGR00632">
    <property type="entry name" value="vsr"/>
    <property type="match status" value="1"/>
</dbReference>
<keyword evidence="8" id="KW-1185">Reference proteome</keyword>
<evidence type="ECO:0000256" key="5">
    <source>
        <dbReference type="ARBA" id="ARBA00023204"/>
    </source>
</evidence>
<organism evidence="7 8">
    <name type="scientific">Hymenobacter daecheongensis DSM 21074</name>
    <dbReference type="NCBI Taxonomy" id="1121955"/>
    <lineage>
        <taxon>Bacteria</taxon>
        <taxon>Pseudomonadati</taxon>
        <taxon>Bacteroidota</taxon>
        <taxon>Cytophagia</taxon>
        <taxon>Cytophagales</taxon>
        <taxon>Hymenobacteraceae</taxon>
        <taxon>Hymenobacter</taxon>
    </lineage>
</organism>
<dbReference type="InterPro" id="IPR011335">
    <property type="entry name" value="Restrct_endonuc-II-like"/>
</dbReference>
<dbReference type="RefSeq" id="WP_073110815.1">
    <property type="nucleotide sequence ID" value="NZ_FQYN01000006.1"/>
</dbReference>
<dbReference type="GO" id="GO:0016787">
    <property type="term" value="F:hydrolase activity"/>
    <property type="evidence" value="ECO:0007669"/>
    <property type="project" value="UniProtKB-KW"/>
</dbReference>
<evidence type="ECO:0000256" key="1">
    <source>
        <dbReference type="ARBA" id="ARBA00022722"/>
    </source>
</evidence>
<dbReference type="EMBL" id="FQYN01000006">
    <property type="protein sequence ID" value="SHJ41272.1"/>
    <property type="molecule type" value="Genomic_DNA"/>
</dbReference>
<keyword evidence="1 6" id="KW-0540">Nuclease</keyword>
<dbReference type="SUPFAM" id="SSF52980">
    <property type="entry name" value="Restriction endonuclease-like"/>
    <property type="match status" value="1"/>
</dbReference>
<evidence type="ECO:0000313" key="7">
    <source>
        <dbReference type="EMBL" id="SHJ41272.1"/>
    </source>
</evidence>
<dbReference type="AlphaFoldDB" id="A0A1M6J3P3"/>
<protein>
    <recommendedName>
        <fullName evidence="6">Very short patch repair endonuclease</fullName>
        <ecNumber evidence="6">3.1.-.-</ecNumber>
    </recommendedName>
</protein>
<dbReference type="GO" id="GO:0004519">
    <property type="term" value="F:endonuclease activity"/>
    <property type="evidence" value="ECO:0007669"/>
    <property type="project" value="UniProtKB-KW"/>
</dbReference>
<evidence type="ECO:0000256" key="2">
    <source>
        <dbReference type="ARBA" id="ARBA00022759"/>
    </source>
</evidence>
<gene>
    <name evidence="7" type="ORF">SAMN02745146_3081</name>
</gene>
<dbReference type="STRING" id="1121955.SAMN02745146_3081"/>
<dbReference type="InterPro" id="IPR004603">
    <property type="entry name" value="DNA_mismatch_endonuc_vsr"/>
</dbReference>
<dbReference type="CDD" id="cd00221">
    <property type="entry name" value="Vsr"/>
    <property type="match status" value="1"/>
</dbReference>
<dbReference type="Proteomes" id="UP000184418">
    <property type="component" value="Unassembled WGS sequence"/>
</dbReference>
<comment type="function">
    <text evidence="6">May nick specific sequences that contain T:G mispairs resulting from m5C-deamination.</text>
</comment>